<dbReference type="InterPro" id="IPR003918">
    <property type="entry name" value="NADH_UbQ_OxRdtase"/>
</dbReference>
<dbReference type="AlphaFoldDB" id="A0A0U1XA32"/>
<dbReference type="EC" id="7.1.1.2" evidence="4 17"/>
<keyword evidence="14 17" id="KW-0496">Mitochondrion</keyword>
<dbReference type="GeneID" id="20357210"/>
<gene>
    <name evidence="19" type="primary">ND4</name>
</gene>
<keyword evidence="7 17" id="KW-0679">Respiratory chain</keyword>
<dbReference type="GO" id="GO:0048039">
    <property type="term" value="F:ubiquinone binding"/>
    <property type="evidence" value="ECO:0007669"/>
    <property type="project" value="TreeGrafter"/>
</dbReference>
<feature type="transmembrane region" description="Helical" evidence="17">
    <location>
        <begin position="130"/>
        <end position="150"/>
    </location>
</feature>
<evidence type="ECO:0000256" key="17">
    <source>
        <dbReference type="RuleBase" id="RU003297"/>
    </source>
</evidence>
<evidence type="ECO:0000256" key="5">
    <source>
        <dbReference type="ARBA" id="ARBA00021006"/>
    </source>
</evidence>
<keyword evidence="6 17" id="KW-0813">Transport</keyword>
<evidence type="ECO:0000259" key="18">
    <source>
        <dbReference type="Pfam" id="PF00361"/>
    </source>
</evidence>
<dbReference type="PRINTS" id="PR01437">
    <property type="entry name" value="NUOXDRDTASE4"/>
</dbReference>
<dbReference type="GO" id="GO:0042773">
    <property type="term" value="P:ATP synthesis coupled electron transport"/>
    <property type="evidence" value="ECO:0007669"/>
    <property type="project" value="InterPro"/>
</dbReference>
<dbReference type="PANTHER" id="PTHR43507">
    <property type="entry name" value="NADH-UBIQUINONE OXIDOREDUCTASE CHAIN 4"/>
    <property type="match status" value="1"/>
</dbReference>
<dbReference type="Pfam" id="PF00361">
    <property type="entry name" value="Proton_antipo_M"/>
    <property type="match status" value="1"/>
</dbReference>
<feature type="transmembrane region" description="Helical" evidence="17">
    <location>
        <begin position="360"/>
        <end position="384"/>
    </location>
</feature>
<keyword evidence="9" id="KW-1278">Translocase</keyword>
<keyword evidence="15 17" id="KW-0472">Membrane</keyword>
<feature type="domain" description="NADH:quinone oxidoreductase/Mrp antiporter transmembrane" evidence="18">
    <location>
        <begin position="97"/>
        <end position="375"/>
    </location>
</feature>
<evidence type="ECO:0000313" key="19">
    <source>
        <dbReference type="EMBL" id="AIM52660.1"/>
    </source>
</evidence>
<feature type="transmembrane region" description="Helical" evidence="17">
    <location>
        <begin position="156"/>
        <end position="178"/>
    </location>
</feature>
<dbReference type="GO" id="GO:0015990">
    <property type="term" value="P:electron transport coupled proton transport"/>
    <property type="evidence" value="ECO:0007669"/>
    <property type="project" value="TreeGrafter"/>
</dbReference>
<keyword evidence="11 17" id="KW-1133">Transmembrane helix</keyword>
<evidence type="ECO:0000256" key="4">
    <source>
        <dbReference type="ARBA" id="ARBA00012944"/>
    </source>
</evidence>
<feature type="transmembrane region" description="Helical" evidence="17">
    <location>
        <begin position="12"/>
        <end position="33"/>
    </location>
</feature>
<dbReference type="PANTHER" id="PTHR43507:SF20">
    <property type="entry name" value="NADH-UBIQUINONE OXIDOREDUCTASE CHAIN 4"/>
    <property type="match status" value="1"/>
</dbReference>
<reference evidence="19" key="1">
    <citation type="journal article" date="2014" name="Mitochondrial DNA">
        <title>The complete mitochondrial genome of flat spider Selenops bursarius (Araneae: Selenopidae).</title>
        <authorList>
            <person name="Pan W.J."/>
            <person name="Fang H.Y."/>
            <person name="Zhang P."/>
            <person name="Pan H.C."/>
        </authorList>
    </citation>
    <scope>NUCLEOTIDE SEQUENCE</scope>
</reference>
<dbReference type="GO" id="GO:0031966">
    <property type="term" value="C:mitochondrial membrane"/>
    <property type="evidence" value="ECO:0007669"/>
    <property type="project" value="UniProtKB-SubCell"/>
</dbReference>
<sequence length="427" mass="48500">MMKMILPTLTIALFTNNFPIMITIMSMMLMLNLLLTSNIKFFLINTTMHIDTLSSMMIMLTLISVMLIIISSNMIKEISKTIIPILIILTLTFSVSNMLNFYILFEIVLIPTMILITLSGKQPERLQASIYLIIYTLTASLPLLTSIIYMKNNPSFLISNILMMKFNLITFMTLAFLVKMPMYFTHLWLPKAHVEAPLEGSMILAAVLLKLGGYGLLRFLPICIKSINKMNYWIISISLIGASATSLNCIRQKDLKSLIAYSSVAHMGLVLVGIFSSNYIGITGAVMMMIAHGLSSSALFLLVNDLYSKYHSRNILSFKGLITLIPNITFWWFMFMAINISAPPSINTISEIFLMSSMIYWNQYSMIMIFMVSLMTASFSMSLFVNLSHNKNELMSSYNTQQKIFLSLFIHLIPLILILMKMEMMLM</sequence>
<evidence type="ECO:0000256" key="10">
    <source>
        <dbReference type="ARBA" id="ARBA00022982"/>
    </source>
</evidence>
<evidence type="ECO:0000256" key="11">
    <source>
        <dbReference type="ARBA" id="ARBA00022989"/>
    </source>
</evidence>
<dbReference type="EMBL" id="KM114573">
    <property type="protein sequence ID" value="AIM52660.1"/>
    <property type="molecule type" value="Genomic_DNA"/>
</dbReference>
<evidence type="ECO:0000256" key="9">
    <source>
        <dbReference type="ARBA" id="ARBA00022967"/>
    </source>
</evidence>
<comment type="similarity">
    <text evidence="3 17">Belongs to the complex I subunit 4 family.</text>
</comment>
<dbReference type="RefSeq" id="YP_009058794.1">
    <property type="nucleotide sequence ID" value="NC_024878.1"/>
</dbReference>
<feature type="transmembrane region" description="Helical" evidence="17">
    <location>
        <begin position="404"/>
        <end position="422"/>
    </location>
</feature>
<keyword evidence="8 17" id="KW-0812">Transmembrane</keyword>
<dbReference type="CTD" id="4538"/>
<evidence type="ECO:0000256" key="6">
    <source>
        <dbReference type="ARBA" id="ARBA00022448"/>
    </source>
</evidence>
<dbReference type="InterPro" id="IPR001750">
    <property type="entry name" value="ND/Mrp_TM"/>
</dbReference>
<evidence type="ECO:0000256" key="15">
    <source>
        <dbReference type="ARBA" id="ARBA00023136"/>
    </source>
</evidence>
<evidence type="ECO:0000256" key="2">
    <source>
        <dbReference type="ARBA" id="ARBA00004225"/>
    </source>
</evidence>
<keyword evidence="12 17" id="KW-0520">NAD</keyword>
<keyword evidence="10 17" id="KW-0249">Electron transport</keyword>
<evidence type="ECO:0000256" key="12">
    <source>
        <dbReference type="ARBA" id="ARBA00023027"/>
    </source>
</evidence>
<comment type="catalytic activity">
    <reaction evidence="16 17">
        <text>a ubiquinone + NADH + 5 H(+)(in) = a ubiquinol + NAD(+) + 4 H(+)(out)</text>
        <dbReference type="Rhea" id="RHEA:29091"/>
        <dbReference type="Rhea" id="RHEA-COMP:9565"/>
        <dbReference type="Rhea" id="RHEA-COMP:9566"/>
        <dbReference type="ChEBI" id="CHEBI:15378"/>
        <dbReference type="ChEBI" id="CHEBI:16389"/>
        <dbReference type="ChEBI" id="CHEBI:17976"/>
        <dbReference type="ChEBI" id="CHEBI:57540"/>
        <dbReference type="ChEBI" id="CHEBI:57945"/>
        <dbReference type="EC" id="7.1.1.2"/>
    </reaction>
</comment>
<evidence type="ECO:0000256" key="14">
    <source>
        <dbReference type="ARBA" id="ARBA00023128"/>
    </source>
</evidence>
<feature type="transmembrane region" description="Helical" evidence="17">
    <location>
        <begin position="198"/>
        <end position="220"/>
    </location>
</feature>
<accession>A0A0U1XA32</accession>
<organism evidence="19">
    <name type="scientific">Selenops bursarius</name>
    <dbReference type="NCBI Taxonomy" id="881841"/>
    <lineage>
        <taxon>Eukaryota</taxon>
        <taxon>Metazoa</taxon>
        <taxon>Ecdysozoa</taxon>
        <taxon>Arthropoda</taxon>
        <taxon>Chelicerata</taxon>
        <taxon>Arachnida</taxon>
        <taxon>Araneae</taxon>
        <taxon>Araneomorphae</taxon>
        <taxon>Entelegynae</taxon>
        <taxon>Dionycha</taxon>
        <taxon>Selenopidae</taxon>
        <taxon>Selenops</taxon>
    </lineage>
</organism>
<feature type="transmembrane region" description="Helical" evidence="17">
    <location>
        <begin position="315"/>
        <end position="340"/>
    </location>
</feature>
<comment type="function">
    <text evidence="1">Core subunit of the mitochondrial membrane respiratory chain NADH dehydrogenase (Complex I) that is believed to belong to the minimal assembly required for catalysis. Complex I functions in the transfer of electrons from NADH to the respiratory chain. The immediate electron acceptor for the enzyme is believed to be ubiquinone.</text>
</comment>
<feature type="transmembrane region" description="Helical" evidence="17">
    <location>
        <begin position="282"/>
        <end position="303"/>
    </location>
</feature>
<dbReference type="GO" id="GO:0008137">
    <property type="term" value="F:NADH dehydrogenase (ubiquinone) activity"/>
    <property type="evidence" value="ECO:0007669"/>
    <property type="project" value="UniProtKB-UniRule"/>
</dbReference>
<dbReference type="GO" id="GO:0003954">
    <property type="term" value="F:NADH dehydrogenase activity"/>
    <property type="evidence" value="ECO:0007669"/>
    <property type="project" value="TreeGrafter"/>
</dbReference>
<comment type="function">
    <text evidence="17">Core subunit of the mitochondrial membrane respiratory chain NADH dehydrogenase (Complex I) which catalyzes electron transfer from NADH through the respiratory chain, using ubiquinone as an electron acceptor. Essential for the catalytic activity and assembly of complex I.</text>
</comment>
<evidence type="ECO:0000256" key="16">
    <source>
        <dbReference type="ARBA" id="ARBA00049551"/>
    </source>
</evidence>
<name>A0A0U1XA32_9ARAC</name>
<geneLocation type="mitochondrion" evidence="19"/>
<evidence type="ECO:0000256" key="3">
    <source>
        <dbReference type="ARBA" id="ARBA00009025"/>
    </source>
</evidence>
<comment type="subcellular location">
    <subcellularLocation>
        <location evidence="2 17">Mitochondrion membrane</location>
        <topology evidence="2 17">Multi-pass membrane protein</topology>
    </subcellularLocation>
</comment>
<proteinExistence type="inferred from homology"/>
<protein>
    <recommendedName>
        <fullName evidence="5 17">NADH-ubiquinone oxidoreductase chain 4</fullName>
        <ecNumber evidence="4 17">7.1.1.2</ecNumber>
    </recommendedName>
</protein>
<evidence type="ECO:0000256" key="1">
    <source>
        <dbReference type="ARBA" id="ARBA00003257"/>
    </source>
</evidence>
<feature type="transmembrane region" description="Helical" evidence="17">
    <location>
        <begin position="258"/>
        <end position="276"/>
    </location>
</feature>
<keyword evidence="13 17" id="KW-0830">Ubiquinone</keyword>
<evidence type="ECO:0000256" key="13">
    <source>
        <dbReference type="ARBA" id="ARBA00023075"/>
    </source>
</evidence>
<feature type="transmembrane region" description="Helical" evidence="17">
    <location>
        <begin position="53"/>
        <end position="71"/>
    </location>
</feature>
<evidence type="ECO:0000256" key="7">
    <source>
        <dbReference type="ARBA" id="ARBA00022660"/>
    </source>
</evidence>
<evidence type="ECO:0000256" key="8">
    <source>
        <dbReference type="ARBA" id="ARBA00022692"/>
    </source>
</evidence>